<accession>A0A4Y9SXN8</accession>
<dbReference type="OrthoDB" id="198978at2"/>
<keyword evidence="4" id="KW-1185">Reference proteome</keyword>
<proteinExistence type="predicted"/>
<comment type="caution">
    <text evidence="3">The sequence shown here is derived from an EMBL/GenBank/DDBJ whole genome shotgun (WGS) entry which is preliminary data.</text>
</comment>
<name>A0A4Y9SXN8_9BURK</name>
<evidence type="ECO:0000259" key="2">
    <source>
        <dbReference type="Pfam" id="PF04366"/>
    </source>
</evidence>
<evidence type="ECO:0000313" key="4">
    <source>
        <dbReference type="Proteomes" id="UP000297258"/>
    </source>
</evidence>
<dbReference type="PANTHER" id="PTHR15629:SF2">
    <property type="entry name" value="SH3 DOMAIN-CONTAINING YSC84-LIKE PROTEIN 1"/>
    <property type="match status" value="1"/>
</dbReference>
<dbReference type="EMBL" id="SPUM01000098">
    <property type="protein sequence ID" value="TFW31186.1"/>
    <property type="molecule type" value="Genomic_DNA"/>
</dbReference>
<dbReference type="RefSeq" id="WP_135190428.1">
    <property type="nucleotide sequence ID" value="NZ_SPUM01000098.1"/>
</dbReference>
<dbReference type="InterPro" id="IPR051702">
    <property type="entry name" value="SH3_domain_YSC84-like"/>
</dbReference>
<protein>
    <recommendedName>
        <fullName evidence="2">Ysc84 actin-binding domain-containing protein</fullName>
    </recommendedName>
</protein>
<dbReference type="PROSITE" id="PS51257">
    <property type="entry name" value="PROKAR_LIPOPROTEIN"/>
    <property type="match status" value="1"/>
</dbReference>
<organism evidence="3 4">
    <name type="scientific">Massilia horti</name>
    <dbReference type="NCBI Taxonomy" id="2562153"/>
    <lineage>
        <taxon>Bacteria</taxon>
        <taxon>Pseudomonadati</taxon>
        <taxon>Pseudomonadota</taxon>
        <taxon>Betaproteobacteria</taxon>
        <taxon>Burkholderiales</taxon>
        <taxon>Oxalobacteraceae</taxon>
        <taxon>Telluria group</taxon>
        <taxon>Massilia</taxon>
    </lineage>
</organism>
<dbReference type="PANTHER" id="PTHR15629">
    <property type="entry name" value="SH3YL1 PROTEIN"/>
    <property type="match status" value="1"/>
</dbReference>
<sequence length="237" mass="24766">MLKMLARPAGLLLTCVYLLLAGCASPKTQVDAATDAENAQATLERFVRDPQMTWLQQNLPRAKAVLVSPSIWQAGFIVGASGGTATVMARSQGPHRWVGPAFYKLGTGSIGLQAGAQNVEMVILVMNDKAFNSLLSNSFKLGADVSIAVGPVGAGTGAPIVADMVIYTRSRGLYGGINLSGMVVTVDSTGNASYYGQPASPVDILVRQTVTSPRAAALEQRMVGLEAEAANSVANRR</sequence>
<reference evidence="3 4" key="1">
    <citation type="submission" date="2019-03" db="EMBL/GenBank/DDBJ databases">
        <title>Draft genome of Massilia hortus sp. nov., a novel bacterial species of the Oxalobacteraceae family.</title>
        <authorList>
            <person name="Peta V."/>
            <person name="Raths R."/>
            <person name="Bucking H."/>
        </authorList>
    </citation>
    <scope>NUCLEOTIDE SEQUENCE [LARGE SCALE GENOMIC DNA]</scope>
    <source>
        <strain evidence="3 4">ONC3</strain>
    </source>
</reference>
<keyword evidence="1" id="KW-0732">Signal</keyword>
<dbReference type="CDD" id="cd11524">
    <property type="entry name" value="SYLF"/>
    <property type="match status" value="1"/>
</dbReference>
<evidence type="ECO:0000313" key="3">
    <source>
        <dbReference type="EMBL" id="TFW31186.1"/>
    </source>
</evidence>
<dbReference type="AlphaFoldDB" id="A0A4Y9SXN8"/>
<feature type="signal peptide" evidence="1">
    <location>
        <begin position="1"/>
        <end position="32"/>
    </location>
</feature>
<dbReference type="GO" id="GO:0035091">
    <property type="term" value="F:phosphatidylinositol binding"/>
    <property type="evidence" value="ECO:0007669"/>
    <property type="project" value="TreeGrafter"/>
</dbReference>
<feature type="domain" description="Ysc84 actin-binding" evidence="2">
    <location>
        <begin position="107"/>
        <end position="218"/>
    </location>
</feature>
<feature type="chain" id="PRO_5021258340" description="Ysc84 actin-binding domain-containing protein" evidence="1">
    <location>
        <begin position="33"/>
        <end position="237"/>
    </location>
</feature>
<evidence type="ECO:0000256" key="1">
    <source>
        <dbReference type="SAM" id="SignalP"/>
    </source>
</evidence>
<dbReference type="Pfam" id="PF04366">
    <property type="entry name" value="Ysc84"/>
    <property type="match status" value="1"/>
</dbReference>
<dbReference type="InterPro" id="IPR007461">
    <property type="entry name" value="Ysc84_actin-binding"/>
</dbReference>
<gene>
    <name evidence="3" type="ORF">E4O92_14380</name>
</gene>
<dbReference type="Proteomes" id="UP000297258">
    <property type="component" value="Unassembled WGS sequence"/>
</dbReference>